<dbReference type="SUPFAM" id="SSF56752">
    <property type="entry name" value="D-aminoacid aminotransferase-like PLP-dependent enzymes"/>
    <property type="match status" value="1"/>
</dbReference>
<dbReference type="Gene3D" id="3.30.470.10">
    <property type="match status" value="1"/>
</dbReference>
<dbReference type="InterPro" id="IPR001544">
    <property type="entry name" value="Aminotrans_IV"/>
</dbReference>
<name>A0ABM8A6V1_STRNI</name>
<keyword evidence="2" id="KW-1185">Reference proteome</keyword>
<reference evidence="1" key="1">
    <citation type="submission" date="2022-06" db="EMBL/GenBank/DDBJ databases">
        <title>Complete genome sequence of Streptomyces nigrescens HEK616.</title>
        <authorList>
            <person name="Asamizu S."/>
            <person name="Onaka H."/>
        </authorList>
    </citation>
    <scope>NUCLEOTIDE SEQUENCE</scope>
    <source>
        <strain evidence="1">HEK616</strain>
        <plasmid evidence="1">SNP1</plasmid>
    </source>
</reference>
<organism evidence="1 2">
    <name type="scientific">Streptomyces nigrescens</name>
    <dbReference type="NCBI Taxonomy" id="1920"/>
    <lineage>
        <taxon>Bacteria</taxon>
        <taxon>Bacillati</taxon>
        <taxon>Actinomycetota</taxon>
        <taxon>Actinomycetes</taxon>
        <taxon>Kitasatosporales</taxon>
        <taxon>Streptomycetaceae</taxon>
        <taxon>Streptomyces</taxon>
    </lineage>
</organism>
<sequence>MLWGMAHLDGKPVTTDDVLPLALTSYGHFTTMRADADHRIRGLSLHMDRLVRDCRTVWGAGLDTGRVRQFVRQALEGQRGPCMIRVTVYDPAVEVGHPADADQPQALVTVRPAGAMPPPPLRAMSVPYERDLPQVKHCGLFGALHIRRAAQFAGFDDALFIGPDGYVSEGATWNVGFIDDDGTVVWPQAPVLPGITMRLLQQQVAHRIAPVTLAQAKGMRAAFATNTGIGVRALTAVDDAPLAVEDPVLSTLREAYLSIPGEEP</sequence>
<dbReference type="Pfam" id="PF01063">
    <property type="entry name" value="Aminotran_4"/>
    <property type="match status" value="1"/>
</dbReference>
<gene>
    <name evidence="1" type="ORF">HEK616_77010</name>
</gene>
<evidence type="ECO:0000313" key="2">
    <source>
        <dbReference type="Proteomes" id="UP001059597"/>
    </source>
</evidence>
<proteinExistence type="predicted"/>
<dbReference type="NCBIfam" id="NF006734">
    <property type="entry name" value="PRK09266.1"/>
    <property type="match status" value="1"/>
</dbReference>
<dbReference type="EMBL" id="AP026074">
    <property type="protein sequence ID" value="BDM74214.1"/>
    <property type="molecule type" value="Genomic_DNA"/>
</dbReference>
<dbReference type="Gene3D" id="3.20.10.10">
    <property type="entry name" value="D-amino Acid Aminotransferase, subunit A, domain 2"/>
    <property type="match status" value="1"/>
</dbReference>
<dbReference type="InterPro" id="IPR036038">
    <property type="entry name" value="Aminotransferase-like"/>
</dbReference>
<dbReference type="InterPro" id="IPR043132">
    <property type="entry name" value="BCAT-like_C"/>
</dbReference>
<evidence type="ECO:0000313" key="1">
    <source>
        <dbReference type="EMBL" id="BDM74214.1"/>
    </source>
</evidence>
<evidence type="ECO:0008006" key="3">
    <source>
        <dbReference type="Google" id="ProtNLM"/>
    </source>
</evidence>
<protein>
    <recommendedName>
        <fullName evidence="3">Aminotransferase</fullName>
    </recommendedName>
</protein>
<dbReference type="InterPro" id="IPR043131">
    <property type="entry name" value="BCAT-like_N"/>
</dbReference>
<dbReference type="Proteomes" id="UP001059597">
    <property type="component" value="Plasmid SNP1"/>
</dbReference>
<accession>A0ABM8A6V1</accession>
<keyword evidence="1" id="KW-0614">Plasmid</keyword>
<geneLocation type="plasmid" evidence="1 2">
    <name>SNP1</name>
</geneLocation>